<evidence type="ECO:0000256" key="5">
    <source>
        <dbReference type="ARBA" id="ARBA00022840"/>
    </source>
</evidence>
<dbReference type="Pfam" id="PF12423">
    <property type="entry name" value="KIF1B"/>
    <property type="match status" value="1"/>
</dbReference>
<feature type="compositionally biased region" description="Acidic residues" evidence="11">
    <location>
        <begin position="681"/>
        <end position="694"/>
    </location>
</feature>
<protein>
    <submittedName>
        <fullName evidence="13">Kinesin-like protein KIF1B</fullName>
    </submittedName>
</protein>
<keyword evidence="6 10" id="KW-0175">Coiled coil</keyword>
<dbReference type="FunFam" id="3.40.850.10:FF:000004">
    <property type="entry name" value="Kinesin-like protein isoform 2"/>
    <property type="match status" value="1"/>
</dbReference>
<feature type="region of interest" description="Disordered" evidence="11">
    <location>
        <begin position="1572"/>
        <end position="1592"/>
    </location>
</feature>
<comment type="caution">
    <text evidence="13">The sequence shown here is derived from an EMBL/GenBank/DDBJ whole genome shotgun (WGS) entry which is preliminary data.</text>
</comment>
<dbReference type="InterPro" id="IPR000253">
    <property type="entry name" value="FHA_dom"/>
</dbReference>
<dbReference type="GO" id="GO:0007018">
    <property type="term" value="P:microtubule-based movement"/>
    <property type="evidence" value="ECO:0007669"/>
    <property type="project" value="InterPro"/>
</dbReference>
<dbReference type="PANTHER" id="PTHR47117:SF4">
    <property type="entry name" value="KINESIN-LIKE PROTEIN KIF1B ISOFORM X1"/>
    <property type="match status" value="1"/>
</dbReference>
<dbReference type="PROSITE" id="PS00411">
    <property type="entry name" value="KINESIN_MOTOR_1"/>
    <property type="match status" value="1"/>
</dbReference>
<dbReference type="Pfam" id="PF12473">
    <property type="entry name" value="DUF3694"/>
    <property type="match status" value="1"/>
</dbReference>
<dbReference type="GO" id="GO:0048731">
    <property type="term" value="P:system development"/>
    <property type="evidence" value="ECO:0007669"/>
    <property type="project" value="UniProtKB-ARBA"/>
</dbReference>
<dbReference type="GO" id="GO:0005874">
    <property type="term" value="C:microtubule"/>
    <property type="evidence" value="ECO:0007669"/>
    <property type="project" value="UniProtKB-KW"/>
</dbReference>
<feature type="binding site" evidence="9">
    <location>
        <begin position="97"/>
        <end position="104"/>
    </location>
    <ligand>
        <name>ATP</name>
        <dbReference type="ChEBI" id="CHEBI:30616"/>
    </ligand>
</feature>
<feature type="compositionally biased region" description="Acidic residues" evidence="11">
    <location>
        <begin position="898"/>
        <end position="912"/>
    </location>
</feature>
<dbReference type="InterPro" id="IPR027417">
    <property type="entry name" value="P-loop_NTPase"/>
</dbReference>
<keyword evidence="5 9" id="KW-0067">ATP-binding</keyword>
<evidence type="ECO:0000256" key="8">
    <source>
        <dbReference type="ARBA" id="ARBA00023212"/>
    </source>
</evidence>
<dbReference type="PROSITE" id="PS50067">
    <property type="entry name" value="KINESIN_MOTOR_2"/>
    <property type="match status" value="1"/>
</dbReference>
<dbReference type="Proteomes" id="UP000324632">
    <property type="component" value="Chromosome 20"/>
</dbReference>
<dbReference type="SMART" id="SM00240">
    <property type="entry name" value="FHA"/>
    <property type="match status" value="1"/>
</dbReference>
<comment type="similarity">
    <text evidence="9">Belongs to the TRAFAC class myosin-kinesin ATPase superfamily. Kinesin family.</text>
</comment>
<gene>
    <name evidence="13" type="ORF">E1301_Tti002523</name>
</gene>
<keyword evidence="3" id="KW-0493">Microtubule</keyword>
<dbReference type="Pfam" id="PF00498">
    <property type="entry name" value="FHA"/>
    <property type="match status" value="1"/>
</dbReference>
<evidence type="ECO:0000256" key="11">
    <source>
        <dbReference type="SAM" id="MobiDB-lite"/>
    </source>
</evidence>
<dbReference type="GO" id="GO:0003777">
    <property type="term" value="F:microtubule motor activity"/>
    <property type="evidence" value="ECO:0007669"/>
    <property type="project" value="InterPro"/>
</dbReference>
<keyword evidence="14" id="KW-1185">Reference proteome</keyword>
<feature type="region of interest" description="Disordered" evidence="11">
    <location>
        <begin position="671"/>
        <end position="695"/>
    </location>
</feature>
<dbReference type="CDD" id="cd22727">
    <property type="entry name" value="FHA_KIF1B"/>
    <property type="match status" value="1"/>
</dbReference>
<dbReference type="InterPro" id="IPR019821">
    <property type="entry name" value="Kinesin_motor_CS"/>
</dbReference>
<evidence type="ECO:0000256" key="6">
    <source>
        <dbReference type="ARBA" id="ARBA00023054"/>
    </source>
</evidence>
<dbReference type="InterPro" id="IPR036961">
    <property type="entry name" value="Kinesin_motor_dom_sf"/>
</dbReference>
<feature type="region of interest" description="Disordered" evidence="11">
    <location>
        <begin position="1545"/>
        <end position="1564"/>
    </location>
</feature>
<evidence type="ECO:0000256" key="10">
    <source>
        <dbReference type="SAM" id="Coils"/>
    </source>
</evidence>
<dbReference type="Pfam" id="PF16183">
    <property type="entry name" value="Kinesin_assoc"/>
    <property type="match status" value="1"/>
</dbReference>
<feature type="compositionally biased region" description="Polar residues" evidence="11">
    <location>
        <begin position="1575"/>
        <end position="1588"/>
    </location>
</feature>
<dbReference type="GO" id="GO:0008017">
    <property type="term" value="F:microtubule binding"/>
    <property type="evidence" value="ECO:0007669"/>
    <property type="project" value="InterPro"/>
</dbReference>
<dbReference type="InterPro" id="IPR032405">
    <property type="entry name" value="Kinesin_assoc"/>
</dbReference>
<evidence type="ECO:0000256" key="4">
    <source>
        <dbReference type="ARBA" id="ARBA00022741"/>
    </source>
</evidence>
<dbReference type="PANTHER" id="PTHR47117">
    <property type="entry name" value="STAR-RELATED LIPID TRANSFER PROTEIN 9"/>
    <property type="match status" value="1"/>
</dbReference>
<dbReference type="SUPFAM" id="SSF49879">
    <property type="entry name" value="SMAD/FHA domain"/>
    <property type="match status" value="1"/>
</dbReference>
<dbReference type="Gene3D" id="6.10.250.2520">
    <property type="match status" value="1"/>
</dbReference>
<accession>A0A5A9NB73</accession>
<dbReference type="Pfam" id="PF00225">
    <property type="entry name" value="Kinesin"/>
    <property type="match status" value="1"/>
</dbReference>
<evidence type="ECO:0000313" key="14">
    <source>
        <dbReference type="Proteomes" id="UP000324632"/>
    </source>
</evidence>
<organism evidence="13 14">
    <name type="scientific">Triplophysa tibetana</name>
    <dbReference type="NCBI Taxonomy" id="1572043"/>
    <lineage>
        <taxon>Eukaryota</taxon>
        <taxon>Metazoa</taxon>
        <taxon>Chordata</taxon>
        <taxon>Craniata</taxon>
        <taxon>Vertebrata</taxon>
        <taxon>Euteleostomi</taxon>
        <taxon>Actinopterygii</taxon>
        <taxon>Neopterygii</taxon>
        <taxon>Teleostei</taxon>
        <taxon>Ostariophysi</taxon>
        <taxon>Cypriniformes</taxon>
        <taxon>Nemacheilidae</taxon>
        <taxon>Triplophysa</taxon>
    </lineage>
</organism>
<dbReference type="FunFam" id="2.60.200.20:FF:000001">
    <property type="entry name" value="Kinesin family member 1B"/>
    <property type="match status" value="1"/>
</dbReference>
<evidence type="ECO:0000313" key="13">
    <source>
        <dbReference type="EMBL" id="KAA0707202.1"/>
    </source>
</evidence>
<dbReference type="SUPFAM" id="SSF52540">
    <property type="entry name" value="P-loop containing nucleoside triphosphate hydrolases"/>
    <property type="match status" value="1"/>
</dbReference>
<evidence type="ECO:0000256" key="1">
    <source>
        <dbReference type="ARBA" id="ARBA00004245"/>
    </source>
</evidence>
<dbReference type="SMART" id="SM00129">
    <property type="entry name" value="KISc"/>
    <property type="match status" value="1"/>
</dbReference>
<dbReference type="Gene3D" id="3.40.850.10">
    <property type="entry name" value="Kinesin motor domain"/>
    <property type="match status" value="1"/>
</dbReference>
<name>A0A5A9NB73_9TELE</name>
<dbReference type="InterPro" id="IPR022164">
    <property type="entry name" value="Kinesin-like"/>
</dbReference>
<dbReference type="InterPro" id="IPR001752">
    <property type="entry name" value="Kinesin_motor_dom"/>
</dbReference>
<keyword evidence="8" id="KW-0206">Cytoskeleton</keyword>
<dbReference type="PRINTS" id="PR00380">
    <property type="entry name" value="KINESINHEAVY"/>
</dbReference>
<evidence type="ECO:0000256" key="9">
    <source>
        <dbReference type="PROSITE-ProRule" id="PRU00283"/>
    </source>
</evidence>
<keyword evidence="4 9" id="KW-0547">Nucleotide-binding</keyword>
<feature type="domain" description="Kinesin motor" evidence="12">
    <location>
        <begin position="5"/>
        <end position="348"/>
    </location>
</feature>
<dbReference type="CDD" id="cd01365">
    <property type="entry name" value="KISc_KIF1A_KIF1B"/>
    <property type="match status" value="1"/>
</dbReference>
<sequence length="1842" mass="207283">MSGASVKVAVRVRPFNSREIGKESKCIIQMQGNSTTISNPKNPKEAPKSFSFDYSYWSHTSTDDPCFASQCLVFNDIGKEMLQHAFEGYNVCIFAYGQTGAGKSYTMMGKQEEGQEGIIPLLCEDLFEKINDNNNDEISYSVEVAYMEIYCERVRDLLNPKNKGNLRVREHPLLGPYVEDLSKLAVTSYTDIADLMDAGNKARTVAATNMNETSSRSHAVFTIVFTQRKYDSDTDLSTEKVSKISLVDLAGSERADSTGAKGTRLKEGANINKSLTTLGKVISALAEVSKKKKKTDFIPYRDSVLTWLLRENLGGNSRTAMVAALSPADINYDETLSTLRYADRAKQIKCNAVINEDPNNKLVRELKDEVLRLKELLQAQGLGDILDTPMGCLTASPSSGSLCSQAGLQSVSSIQERIMSTPGGEEAIERLKESEKIIAELNETWEEKLRKTEAIRMEREALLAEMGVAIREDGGTLGVFSPKKTPHLVNLNEDPLMSECLLYYIKDGKTRVGQADAERRQDIVLSGAHIKEEHCIFRSERNANGDVIVTLEPCEGSETYVNGKRVNSSVQLRSGNRIIMGKNHVFRFNHPEQARAEREKTPTAETPVEPVDWTFAQRELLEKQGIDMKQEMEKRLTEMEILYKKEKEEADQLLEQQRLVYESKLQELQKQVETRSLAAETPDEEEEEDEEDEVPWTQHEYELAQWGFRKWRYHQFTSLRDQLWGNAVYLKEANAISVELKKKVQFQFVLLTDTLYSPLPPELLPPESEKERDARPFPRTVVAVEVQDLKNGATHYWSLEKLKQRLDQMREMYDRAGEMASSNQEEDGECALTGSDPFYDRFHWFKLVGSSPIFHGCVNEHLVDRTPSPTFSTSDSEITELADERQSEMEDLIDDEAFVDDTSSDAGTEEGSDIFSDGQDPFYDRSPWFILVGRAFVYLSNLLYPVPLVHRVAIVTEKGDVRGFLRVGVQAIAADEEAPDYGSGVRQSGTAKISFDDEYFKKSDFSSMVMTHSGLSLEELRIVEGQGQSSEIITPSEEMNRINDMDLKLNNVDTKLGDSLADHLEVGSIFTFRVTVLQASGVPHEYADIFCQFNFLHRHDEAFSTEPLKNTGKGSPLGFYHVQNISVEVTESFIEYIKTKPIVFEVFGHYQQHPLHLHGQEVVSPSQPSRKYYPPPMPLSKPDHARKIELIKYLMSGYVHGHVLDTLSEHANALASTAVATLEDGADQLAHFPFLPVPNSPVLKMAKNHVPATKLNTITKSNLGQCVSKYDLLAWFEISELEPTGEYIPAVVDHTGGLPCHGTYLLHQGIQRRITVTLIHEKGCEMYWKDVRELVVGRIRNKPEVDDSASDAVLSLNIISAKYLKSSHNSSRTFYRFEAVWDSSLHNSLLLNRVTPYGEKIYMTLSAYLELDHCIQPAIITKDICMVFYSRDAKISPPRSLRNLFGSGYSKTPDCNKVTGIYELSLCKIAHTGSPGMQRRRRKILDTSVAYVRGEENLDGWRPRGDSLILEHQWELEKIEQLHEVEKTRHLLLLREKLGETAPPKFLSDSLSPSLSSGTLSTSTSISSQISSTTFESAITPSESSGYDSTDVESLADHEKDLATKCLRLLTHTFNNEYSQMYNSISDCKLSDISPMGRDPSVTSFSSATLTPSSTCPSLSDSRYNSRKHGLCECHLWLSSPSCDSSVHTPMAYSGKMTLLVRTTKPKALRVLPPRLEMKELDILEVDGHLGFGVVNYNQWLTNYRFTKRPFVNITRLDADCCERVVFSVLNEEIAVQECQNTMLAIAGTFVTCTRFVSCLALHQLNKDLNPFLMRFCPLHSPAIKCLTFSIWSCCRKSAAVR</sequence>
<evidence type="ECO:0000256" key="3">
    <source>
        <dbReference type="ARBA" id="ARBA00022701"/>
    </source>
</evidence>
<evidence type="ECO:0000256" key="7">
    <source>
        <dbReference type="ARBA" id="ARBA00023175"/>
    </source>
</evidence>
<feature type="compositionally biased region" description="Low complexity" evidence="11">
    <location>
        <begin position="1547"/>
        <end position="1564"/>
    </location>
</feature>
<dbReference type="InterPro" id="IPR022140">
    <property type="entry name" value="Kinesin-like_KIF1-typ"/>
</dbReference>
<dbReference type="InterPro" id="IPR008984">
    <property type="entry name" value="SMAD_FHA_dom_sf"/>
</dbReference>
<proteinExistence type="inferred from homology"/>
<dbReference type="EMBL" id="SOYY01000020">
    <property type="protein sequence ID" value="KAA0707202.1"/>
    <property type="molecule type" value="Genomic_DNA"/>
</dbReference>
<dbReference type="Gene3D" id="2.60.200.20">
    <property type="match status" value="1"/>
</dbReference>
<feature type="coiled-coil region" evidence="10">
    <location>
        <begin position="629"/>
        <end position="671"/>
    </location>
</feature>
<comment type="subcellular location">
    <subcellularLocation>
        <location evidence="1">Cytoplasm</location>
        <location evidence="1">Cytoskeleton</location>
    </subcellularLocation>
</comment>
<feature type="region of interest" description="Disordered" evidence="11">
    <location>
        <begin position="898"/>
        <end position="918"/>
    </location>
</feature>
<evidence type="ECO:0000259" key="12">
    <source>
        <dbReference type="PROSITE" id="PS50067"/>
    </source>
</evidence>
<reference evidence="13 14" key="1">
    <citation type="journal article" date="2019" name="Mol. Ecol. Resour.">
        <title>Chromosome-level genome assembly of Triplophysa tibetana, a fish adapted to the harsh high-altitude environment of the Tibetan Plateau.</title>
        <authorList>
            <person name="Yang X."/>
            <person name="Liu H."/>
            <person name="Ma Z."/>
            <person name="Zou Y."/>
            <person name="Zou M."/>
            <person name="Mao Y."/>
            <person name="Li X."/>
            <person name="Wang H."/>
            <person name="Chen T."/>
            <person name="Wang W."/>
            <person name="Yang R."/>
        </authorList>
    </citation>
    <scope>NUCLEOTIDE SEQUENCE [LARGE SCALE GENOMIC DNA]</scope>
    <source>
        <strain evidence="13">TTIB1903HZAU</strain>
        <tissue evidence="13">Muscle</tissue>
    </source>
</reference>
<dbReference type="GO" id="GO:0005524">
    <property type="term" value="F:ATP binding"/>
    <property type="evidence" value="ECO:0007669"/>
    <property type="project" value="UniProtKB-UniRule"/>
</dbReference>
<evidence type="ECO:0000256" key="2">
    <source>
        <dbReference type="ARBA" id="ARBA00022490"/>
    </source>
</evidence>
<keyword evidence="2" id="KW-0963">Cytoplasm</keyword>
<keyword evidence="7 9" id="KW-0505">Motor protein</keyword>